<accession>A0ABS1XVS7</accession>
<reference evidence="1 2" key="1">
    <citation type="submission" date="2021-01" db="EMBL/GenBank/DDBJ databases">
        <title>Draft genome sequence of Micromonospora sp. strain STR1_7.</title>
        <authorList>
            <person name="Karlyshev A."/>
            <person name="Jawad R."/>
        </authorList>
    </citation>
    <scope>NUCLEOTIDE SEQUENCE [LARGE SCALE GENOMIC DNA]</scope>
    <source>
        <strain evidence="1 2">STR1-7</strain>
    </source>
</reference>
<dbReference type="Proteomes" id="UP000601027">
    <property type="component" value="Unassembled WGS sequence"/>
</dbReference>
<proteinExistence type="predicted"/>
<evidence type="ECO:0000313" key="2">
    <source>
        <dbReference type="Proteomes" id="UP000601027"/>
    </source>
</evidence>
<comment type="caution">
    <text evidence="1">The sequence shown here is derived from an EMBL/GenBank/DDBJ whole genome shotgun (WGS) entry which is preliminary data.</text>
</comment>
<dbReference type="EMBL" id="JAEVHM010000076">
    <property type="protein sequence ID" value="MBM0233365.1"/>
    <property type="molecule type" value="Genomic_DNA"/>
</dbReference>
<dbReference type="RefSeq" id="WP_203176294.1">
    <property type="nucleotide sequence ID" value="NZ_JAEVHM010000076.1"/>
</dbReference>
<organism evidence="1 2">
    <name type="scientific">Micromonospora parastrephiae</name>
    <dbReference type="NCBI Taxonomy" id="2806101"/>
    <lineage>
        <taxon>Bacteria</taxon>
        <taxon>Bacillati</taxon>
        <taxon>Actinomycetota</taxon>
        <taxon>Actinomycetes</taxon>
        <taxon>Micromonosporales</taxon>
        <taxon>Micromonosporaceae</taxon>
        <taxon>Micromonospora</taxon>
    </lineage>
</organism>
<evidence type="ECO:0000313" key="1">
    <source>
        <dbReference type="EMBL" id="MBM0233365.1"/>
    </source>
</evidence>
<name>A0ABS1XVS7_9ACTN</name>
<protein>
    <submittedName>
        <fullName evidence="1">Uncharacterized protein</fullName>
    </submittedName>
</protein>
<keyword evidence="2" id="KW-1185">Reference proteome</keyword>
<sequence length="79" mass="8048">MSVDVGAFHAAAIGVCTELTLGECDLDVIAALIADLPEETASRLILLVATFGDILHIAGPDALRSAGLHAAQLQLGVDP</sequence>
<gene>
    <name evidence="1" type="ORF">JNW91_16785</name>
</gene>